<dbReference type="InterPro" id="IPR000943">
    <property type="entry name" value="RNA_pol_sigma70"/>
</dbReference>
<keyword evidence="3" id="KW-0731">Sigma factor</keyword>
<dbReference type="EMBL" id="JAMKFE010000019">
    <property type="protein sequence ID" value="MCM5682406.1"/>
    <property type="molecule type" value="Genomic_DNA"/>
</dbReference>
<gene>
    <name evidence="7" type="ORF">M8A51_23000</name>
</gene>
<dbReference type="InterPro" id="IPR050813">
    <property type="entry name" value="Sigma-70_Factor"/>
</dbReference>
<proteinExistence type="inferred from homology"/>
<comment type="caution">
    <text evidence="7">The sequence shown here is derived from an EMBL/GenBank/DDBJ whole genome shotgun (WGS) entry which is preliminary data.</text>
</comment>
<sequence>MAVQDDGMPVVDPALALQVEPDEQPLGELPALRAPAWMVADAPLFEARAEPAANQAPTRAVDGAQANLMTLYLREVRRYGRLPPEQEQQLQADIAAGVDGARETLICHHLGLVIAMARKFSNRGLELLDLVEEGNLGMMVALEKFDFQRGLRFSTYAAWWIRYYLQTALATQVPIVRPPLRAMQRAGRQAWQAWCESHEAGQAAEAGETAPESQAPLVTSVSLHDEDADALMNDAGLQHRDVSELFSEEYDRVRLASLLRDLVAQLPQRQRDIVIARFGLDGQDECTLQELSVERGVTRERIRQVQEAALKTLRTALEEAGVTREVALG</sequence>
<keyword evidence="2" id="KW-0805">Transcription regulation</keyword>
<dbReference type="InterPro" id="IPR007627">
    <property type="entry name" value="RNA_pol_sigma70_r2"/>
</dbReference>
<dbReference type="NCBIfam" id="TIGR02937">
    <property type="entry name" value="sigma70-ECF"/>
    <property type="match status" value="1"/>
</dbReference>
<evidence type="ECO:0000259" key="6">
    <source>
        <dbReference type="PROSITE" id="PS00716"/>
    </source>
</evidence>
<protein>
    <submittedName>
        <fullName evidence="7">Sigma-70 family RNA polymerase sigma factor</fullName>
    </submittedName>
</protein>
<keyword evidence="4" id="KW-0238">DNA-binding</keyword>
<dbReference type="PANTHER" id="PTHR30376">
    <property type="entry name" value="SIGMA FACTOR RPOH HEAT SHOCK RELATED"/>
    <property type="match status" value="1"/>
</dbReference>
<evidence type="ECO:0000313" key="7">
    <source>
        <dbReference type="EMBL" id="MCM5682406.1"/>
    </source>
</evidence>
<evidence type="ECO:0000256" key="3">
    <source>
        <dbReference type="ARBA" id="ARBA00023082"/>
    </source>
</evidence>
<evidence type="ECO:0000256" key="1">
    <source>
        <dbReference type="ARBA" id="ARBA00007788"/>
    </source>
</evidence>
<dbReference type="InterPro" id="IPR013325">
    <property type="entry name" value="RNA_pol_sigma_r2"/>
</dbReference>
<evidence type="ECO:0000256" key="2">
    <source>
        <dbReference type="ARBA" id="ARBA00023015"/>
    </source>
</evidence>
<organism evidence="7 8">
    <name type="scientific">Caldimonas mangrovi</name>
    <dbReference type="NCBI Taxonomy" id="2944811"/>
    <lineage>
        <taxon>Bacteria</taxon>
        <taxon>Pseudomonadati</taxon>
        <taxon>Pseudomonadota</taxon>
        <taxon>Betaproteobacteria</taxon>
        <taxon>Burkholderiales</taxon>
        <taxon>Sphaerotilaceae</taxon>
        <taxon>Caldimonas</taxon>
    </lineage>
</organism>
<dbReference type="InterPro" id="IPR014284">
    <property type="entry name" value="RNA_pol_sigma-70_dom"/>
</dbReference>
<dbReference type="PANTHER" id="PTHR30376:SF3">
    <property type="entry name" value="RNA POLYMERASE SIGMA FACTOR RPOH"/>
    <property type="match status" value="1"/>
</dbReference>
<dbReference type="Proteomes" id="UP001165541">
    <property type="component" value="Unassembled WGS sequence"/>
</dbReference>
<evidence type="ECO:0000256" key="5">
    <source>
        <dbReference type="ARBA" id="ARBA00023163"/>
    </source>
</evidence>
<accession>A0ABT0YUI5</accession>
<evidence type="ECO:0000256" key="4">
    <source>
        <dbReference type="ARBA" id="ARBA00023125"/>
    </source>
</evidence>
<dbReference type="InterPro" id="IPR013324">
    <property type="entry name" value="RNA_pol_sigma_r3/r4-like"/>
</dbReference>
<comment type="similarity">
    <text evidence="1">Belongs to the sigma-70 factor family.</text>
</comment>
<keyword evidence="8" id="KW-1185">Reference proteome</keyword>
<dbReference type="SUPFAM" id="SSF88659">
    <property type="entry name" value="Sigma3 and sigma4 domains of RNA polymerase sigma factors"/>
    <property type="match status" value="1"/>
</dbReference>
<dbReference type="InterPro" id="IPR007630">
    <property type="entry name" value="RNA_pol_sigma70_r4"/>
</dbReference>
<dbReference type="InterPro" id="IPR036388">
    <property type="entry name" value="WH-like_DNA-bd_sf"/>
</dbReference>
<dbReference type="Gene3D" id="1.10.10.10">
    <property type="entry name" value="Winged helix-like DNA-binding domain superfamily/Winged helix DNA-binding domain"/>
    <property type="match status" value="1"/>
</dbReference>
<dbReference type="Pfam" id="PF04545">
    <property type="entry name" value="Sigma70_r4"/>
    <property type="match status" value="1"/>
</dbReference>
<reference evidence="7" key="1">
    <citation type="submission" date="2022-05" db="EMBL/GenBank/DDBJ databases">
        <title>Schlegelella sp. nov., isolated from mangrove soil.</title>
        <authorList>
            <person name="Liu Y."/>
            <person name="Ge X."/>
            <person name="Liu W."/>
        </authorList>
    </citation>
    <scope>NUCLEOTIDE SEQUENCE</scope>
    <source>
        <strain evidence="7">S2-27</strain>
    </source>
</reference>
<dbReference type="PRINTS" id="PR00046">
    <property type="entry name" value="SIGMA70FCT"/>
</dbReference>
<dbReference type="Gene3D" id="1.10.601.10">
    <property type="entry name" value="RNA Polymerase Primary Sigma Factor"/>
    <property type="match status" value="1"/>
</dbReference>
<dbReference type="PROSITE" id="PS00716">
    <property type="entry name" value="SIGMA70_2"/>
    <property type="match status" value="1"/>
</dbReference>
<dbReference type="SUPFAM" id="SSF88946">
    <property type="entry name" value="Sigma2 domain of RNA polymerase sigma factors"/>
    <property type="match status" value="1"/>
</dbReference>
<dbReference type="Pfam" id="PF04542">
    <property type="entry name" value="Sigma70_r2"/>
    <property type="match status" value="1"/>
</dbReference>
<keyword evidence="5" id="KW-0804">Transcription</keyword>
<dbReference type="CDD" id="cd06171">
    <property type="entry name" value="Sigma70_r4"/>
    <property type="match status" value="1"/>
</dbReference>
<feature type="domain" description="RNA polymerase sigma-70" evidence="6">
    <location>
        <begin position="287"/>
        <end position="313"/>
    </location>
</feature>
<dbReference type="RefSeq" id="WP_251780883.1">
    <property type="nucleotide sequence ID" value="NZ_JAMKFE010000019.1"/>
</dbReference>
<name>A0ABT0YUI5_9BURK</name>
<evidence type="ECO:0000313" key="8">
    <source>
        <dbReference type="Proteomes" id="UP001165541"/>
    </source>
</evidence>